<feature type="region of interest" description="Disordered" evidence="1">
    <location>
        <begin position="1"/>
        <end position="86"/>
    </location>
</feature>
<organism evidence="2 3">
    <name type="scientific">Saitozyma podzolica</name>
    <dbReference type="NCBI Taxonomy" id="1890683"/>
    <lineage>
        <taxon>Eukaryota</taxon>
        <taxon>Fungi</taxon>
        <taxon>Dikarya</taxon>
        <taxon>Basidiomycota</taxon>
        <taxon>Agaricomycotina</taxon>
        <taxon>Tremellomycetes</taxon>
        <taxon>Tremellales</taxon>
        <taxon>Trimorphomycetaceae</taxon>
        <taxon>Saitozyma</taxon>
    </lineage>
</organism>
<evidence type="ECO:0000313" key="2">
    <source>
        <dbReference type="EMBL" id="RSH83605.1"/>
    </source>
</evidence>
<evidence type="ECO:0000313" key="3">
    <source>
        <dbReference type="Proteomes" id="UP000279259"/>
    </source>
</evidence>
<reference evidence="2 3" key="1">
    <citation type="submission" date="2018-11" db="EMBL/GenBank/DDBJ databases">
        <title>Genome sequence of Saitozyma podzolica DSM 27192.</title>
        <authorList>
            <person name="Aliyu H."/>
            <person name="Gorte O."/>
            <person name="Ochsenreither K."/>
        </authorList>
    </citation>
    <scope>NUCLEOTIDE SEQUENCE [LARGE SCALE GENOMIC DNA]</scope>
    <source>
        <strain evidence="2 3">DSM 27192</strain>
    </source>
</reference>
<protein>
    <submittedName>
        <fullName evidence="2">Uncharacterized protein</fullName>
    </submittedName>
</protein>
<dbReference type="OrthoDB" id="10404688at2759"/>
<sequence length="136" mass="14722">MPGAGEAVGAEGPSIDASAFVGAENPVRAEANEGHIDTEDEIERLPQYRAWAYEPDPRLARESAPSPEEEDQEPGRAQTRSGNKYGLVSSTCNEYGVVTLASNEYEAELHDFLGRPSDPNYSPSDARLSQWPGSLL</sequence>
<keyword evidence="3" id="KW-1185">Reference proteome</keyword>
<proteinExistence type="predicted"/>
<accession>A0A427XY11</accession>
<dbReference type="AlphaFoldDB" id="A0A427XY11"/>
<feature type="region of interest" description="Disordered" evidence="1">
    <location>
        <begin position="112"/>
        <end position="136"/>
    </location>
</feature>
<name>A0A427XY11_9TREE</name>
<comment type="caution">
    <text evidence="2">The sequence shown here is derived from an EMBL/GenBank/DDBJ whole genome shotgun (WGS) entry which is preliminary data.</text>
</comment>
<gene>
    <name evidence="2" type="ORF">EHS25_005509</name>
</gene>
<dbReference type="Proteomes" id="UP000279259">
    <property type="component" value="Unassembled WGS sequence"/>
</dbReference>
<evidence type="ECO:0000256" key="1">
    <source>
        <dbReference type="SAM" id="MobiDB-lite"/>
    </source>
</evidence>
<dbReference type="EMBL" id="RSCD01000024">
    <property type="protein sequence ID" value="RSH83605.1"/>
    <property type="molecule type" value="Genomic_DNA"/>
</dbReference>
<feature type="compositionally biased region" description="Low complexity" evidence="1">
    <location>
        <begin position="1"/>
        <end position="12"/>
    </location>
</feature>